<dbReference type="RefSeq" id="WP_093334727.1">
    <property type="nucleotide sequence ID" value="NZ_FOXD01000001.1"/>
</dbReference>
<dbReference type="OrthoDB" id="9815017at2"/>
<evidence type="ECO:0000313" key="6">
    <source>
        <dbReference type="Proteomes" id="UP000198892"/>
    </source>
</evidence>
<dbReference type="InterPro" id="IPR036388">
    <property type="entry name" value="WH-like_DNA-bd_sf"/>
</dbReference>
<evidence type="ECO:0000259" key="4">
    <source>
        <dbReference type="PROSITE" id="PS50949"/>
    </source>
</evidence>
<dbReference type="InterPro" id="IPR028978">
    <property type="entry name" value="Chorismate_lyase_/UTRA_dom_sf"/>
</dbReference>
<reference evidence="6" key="1">
    <citation type="submission" date="2016-10" db="EMBL/GenBank/DDBJ databases">
        <authorList>
            <person name="Varghese N."/>
            <person name="Submissions S."/>
        </authorList>
    </citation>
    <scope>NUCLEOTIDE SEQUENCE [LARGE SCALE GENOMIC DNA]</scope>
    <source>
        <strain evidence="6">S7</strain>
    </source>
</reference>
<dbReference type="SUPFAM" id="SSF64288">
    <property type="entry name" value="Chorismate lyase-like"/>
    <property type="match status" value="1"/>
</dbReference>
<dbReference type="GO" id="GO:0003700">
    <property type="term" value="F:DNA-binding transcription factor activity"/>
    <property type="evidence" value="ECO:0007669"/>
    <property type="project" value="InterPro"/>
</dbReference>
<name>A0A1I5L8B6_9BACI</name>
<dbReference type="PROSITE" id="PS50949">
    <property type="entry name" value="HTH_GNTR"/>
    <property type="match status" value="1"/>
</dbReference>
<dbReference type="Gene3D" id="1.10.10.10">
    <property type="entry name" value="Winged helix-like DNA-binding domain superfamily/Winged helix DNA-binding domain"/>
    <property type="match status" value="1"/>
</dbReference>
<dbReference type="PANTHER" id="PTHR44846:SF1">
    <property type="entry name" value="MANNOSYL-D-GLYCERATE TRANSPORT_METABOLISM SYSTEM REPRESSOR MNGR-RELATED"/>
    <property type="match status" value="1"/>
</dbReference>
<dbReference type="SMART" id="SM00866">
    <property type="entry name" value="UTRA"/>
    <property type="match status" value="1"/>
</dbReference>
<dbReference type="FunFam" id="1.10.10.10:FF:000079">
    <property type="entry name" value="GntR family transcriptional regulator"/>
    <property type="match status" value="1"/>
</dbReference>
<evidence type="ECO:0000313" key="5">
    <source>
        <dbReference type="EMBL" id="SFO93458.1"/>
    </source>
</evidence>
<dbReference type="GO" id="GO:0003677">
    <property type="term" value="F:DNA binding"/>
    <property type="evidence" value="ECO:0007669"/>
    <property type="project" value="UniProtKB-KW"/>
</dbReference>
<dbReference type="Gene3D" id="3.40.1410.10">
    <property type="entry name" value="Chorismate lyase-like"/>
    <property type="match status" value="1"/>
</dbReference>
<dbReference type="SMART" id="SM00345">
    <property type="entry name" value="HTH_GNTR"/>
    <property type="match status" value="1"/>
</dbReference>
<dbReference type="InterPro" id="IPR011663">
    <property type="entry name" value="UTRA"/>
</dbReference>
<organism evidence="5 6">
    <name type="scientific">Salibacterium halotolerans</name>
    <dbReference type="NCBI Taxonomy" id="1884432"/>
    <lineage>
        <taxon>Bacteria</taxon>
        <taxon>Bacillati</taxon>
        <taxon>Bacillota</taxon>
        <taxon>Bacilli</taxon>
        <taxon>Bacillales</taxon>
        <taxon>Bacillaceae</taxon>
    </lineage>
</organism>
<feature type="domain" description="HTH gntR-type" evidence="4">
    <location>
        <begin position="8"/>
        <end position="76"/>
    </location>
</feature>
<dbReference type="EMBL" id="FOXD01000001">
    <property type="protein sequence ID" value="SFO93458.1"/>
    <property type="molecule type" value="Genomic_DNA"/>
</dbReference>
<dbReference type="PRINTS" id="PR00035">
    <property type="entry name" value="HTHGNTR"/>
</dbReference>
<evidence type="ECO:0000256" key="2">
    <source>
        <dbReference type="ARBA" id="ARBA00023125"/>
    </source>
</evidence>
<dbReference type="PANTHER" id="PTHR44846">
    <property type="entry name" value="MANNOSYL-D-GLYCERATE TRANSPORT/METABOLISM SYSTEM REPRESSOR MNGR-RELATED"/>
    <property type="match status" value="1"/>
</dbReference>
<proteinExistence type="predicted"/>
<dbReference type="InterPro" id="IPR050679">
    <property type="entry name" value="Bact_HTH_transcr_reg"/>
</dbReference>
<dbReference type="AlphaFoldDB" id="A0A1I5L8B6"/>
<dbReference type="NCBIfam" id="TIGR02325">
    <property type="entry name" value="C_P_lyase_phnF"/>
    <property type="match status" value="1"/>
</dbReference>
<dbReference type="Pfam" id="PF00392">
    <property type="entry name" value="GntR"/>
    <property type="match status" value="1"/>
</dbReference>
<keyword evidence="3" id="KW-0804">Transcription</keyword>
<dbReference type="InterPro" id="IPR000524">
    <property type="entry name" value="Tscrpt_reg_HTH_GntR"/>
</dbReference>
<dbReference type="CDD" id="cd07377">
    <property type="entry name" value="WHTH_GntR"/>
    <property type="match status" value="1"/>
</dbReference>
<dbReference type="Proteomes" id="UP000198892">
    <property type="component" value="Unassembled WGS sequence"/>
</dbReference>
<gene>
    <name evidence="5" type="ORF">SAMN05518683_101141</name>
</gene>
<keyword evidence="1" id="KW-0805">Transcription regulation</keyword>
<evidence type="ECO:0000256" key="1">
    <source>
        <dbReference type="ARBA" id="ARBA00023015"/>
    </source>
</evidence>
<dbReference type="InterPro" id="IPR036390">
    <property type="entry name" value="WH_DNA-bd_sf"/>
</dbReference>
<dbReference type="Pfam" id="PF07702">
    <property type="entry name" value="UTRA"/>
    <property type="match status" value="1"/>
</dbReference>
<evidence type="ECO:0000256" key="3">
    <source>
        <dbReference type="ARBA" id="ARBA00023163"/>
    </source>
</evidence>
<protein>
    <submittedName>
        <fullName evidence="5">GntR family transcriptional regulator</fullName>
    </submittedName>
</protein>
<keyword evidence="6" id="KW-1185">Reference proteome</keyword>
<dbReference type="InterPro" id="IPR012702">
    <property type="entry name" value="CP_lyase_PhnF"/>
</dbReference>
<sequence>MIDKNSPLPIYYQIQEMIRKKIETGQWQPGDMLPSERIFSEDFDVSRMTVRQAVTELANEGVLMREKGKGTFVAEPKIEQPLQGLTSFTEDMKARGLEPGSTLIQYRLRTAPGKVAEALQTEVETEVYEIKRVRLADDVPMAYETTFINLELAGDIPEDVENRSIYSFLEQERGLKIGDGEQTFEASLANTEEADKLAIEEGAPVLLIQRITYLEDGTPLEYVKSAYRGDRYKFNIKTKRFTK</sequence>
<dbReference type="SUPFAM" id="SSF46785">
    <property type="entry name" value="Winged helix' DNA-binding domain"/>
    <property type="match status" value="1"/>
</dbReference>
<keyword evidence="2" id="KW-0238">DNA-binding</keyword>
<dbReference type="GO" id="GO:0045892">
    <property type="term" value="P:negative regulation of DNA-templated transcription"/>
    <property type="evidence" value="ECO:0007669"/>
    <property type="project" value="TreeGrafter"/>
</dbReference>
<accession>A0A1I5L8B6</accession>
<dbReference type="STRING" id="1884432.SAMN05518683_101141"/>